<dbReference type="OrthoDB" id="252265at2759"/>
<dbReference type="Gene3D" id="3.40.140.10">
    <property type="entry name" value="Cytidine Deaminase, domain 2"/>
    <property type="match status" value="1"/>
</dbReference>
<evidence type="ECO:0000313" key="2">
    <source>
        <dbReference type="EMBL" id="EJK46457.1"/>
    </source>
</evidence>
<dbReference type="PANTHER" id="PTHR11079">
    <property type="entry name" value="CYTOSINE DEAMINASE FAMILY MEMBER"/>
    <property type="match status" value="1"/>
</dbReference>
<dbReference type="AlphaFoldDB" id="K0RIG9"/>
<proteinExistence type="predicted"/>
<evidence type="ECO:0000313" key="3">
    <source>
        <dbReference type="Proteomes" id="UP000266841"/>
    </source>
</evidence>
<evidence type="ECO:0000259" key="1">
    <source>
        <dbReference type="PROSITE" id="PS51747"/>
    </source>
</evidence>
<sequence>MDGAGLMAMRSRTSLLRRFILPIISSSAAFTVENLRLRSYTSTTTKPAVNGIYPPGRGNPILLGQSASAAADGPAVVSGLSSADLQHMKLAAKLARIGKGNTFPNPAVGCVIVRNADESILGCGFHPKAGKPHAEVFALLEACGHVSDGVAAATTAMDLGDSANEGLSKQVSELFDTYISEDGASKLFNNQLGGDDVTAYVTLEPCCHYGKTPPCSQSLLMAGVSRVVVGYRDPNPRVDGGGIKQLQDSGLDVSLLGQSDSKEEASMSRVCHELVEHFVKRISPREDSSSEETLDAMINGKKRRAIRSIVGRQKSEGTVHEVAWPRDHAISKEDKVDQSFAERVAIDHRFLERVDEALWDHEIVLLRLKNVVQKKKGAKIVGERVAKILDAHLAQVVGHTALLYRPGFPPRLNLDELVESEAQ</sequence>
<dbReference type="InterPro" id="IPR016193">
    <property type="entry name" value="Cytidine_deaminase-like"/>
</dbReference>
<dbReference type="PROSITE" id="PS51747">
    <property type="entry name" value="CYT_DCMP_DEAMINASES_2"/>
    <property type="match status" value="1"/>
</dbReference>
<dbReference type="InterPro" id="IPR002125">
    <property type="entry name" value="CMP_dCMP_dom"/>
</dbReference>
<dbReference type="OMA" id="LWDHEIV"/>
<accession>K0RIG9</accession>
<dbReference type="Proteomes" id="UP000266841">
    <property type="component" value="Unassembled WGS sequence"/>
</dbReference>
<dbReference type="PANTHER" id="PTHR11079:SF162">
    <property type="entry name" value="RIBOFLAVIN BIOSYNTHESIS PROTEIN PYRD, CHLOROPLASTIC"/>
    <property type="match status" value="1"/>
</dbReference>
<dbReference type="Pfam" id="PF00383">
    <property type="entry name" value="dCMP_cyt_deam_1"/>
    <property type="match status" value="1"/>
</dbReference>
<reference evidence="2 3" key="1">
    <citation type="journal article" date="2012" name="Genome Biol.">
        <title>Genome and low-iron response of an oceanic diatom adapted to chronic iron limitation.</title>
        <authorList>
            <person name="Lommer M."/>
            <person name="Specht M."/>
            <person name="Roy A.S."/>
            <person name="Kraemer L."/>
            <person name="Andreson R."/>
            <person name="Gutowska M.A."/>
            <person name="Wolf J."/>
            <person name="Bergner S.V."/>
            <person name="Schilhabel M.B."/>
            <person name="Klostermeier U.C."/>
            <person name="Beiko R.G."/>
            <person name="Rosenstiel P."/>
            <person name="Hippler M."/>
            <person name="Laroche J."/>
        </authorList>
    </citation>
    <scope>NUCLEOTIDE SEQUENCE [LARGE SCALE GENOMIC DNA]</scope>
    <source>
        <strain evidence="2 3">CCMP1005</strain>
    </source>
</reference>
<dbReference type="EMBL" id="AGNL01047744">
    <property type="protein sequence ID" value="EJK46457.1"/>
    <property type="molecule type" value="Genomic_DNA"/>
</dbReference>
<comment type="caution">
    <text evidence="2">The sequence shown here is derived from an EMBL/GenBank/DDBJ whole genome shotgun (WGS) entry which is preliminary data.</text>
</comment>
<dbReference type="Gene3D" id="3.30.110.60">
    <property type="entry name" value="YhbY-like"/>
    <property type="match status" value="1"/>
</dbReference>
<dbReference type="eggNOG" id="KOG1018">
    <property type="taxonomic scope" value="Eukaryota"/>
</dbReference>
<dbReference type="GO" id="GO:0008835">
    <property type="term" value="F:diaminohydroxyphosphoribosylaminopyrimidine deaminase activity"/>
    <property type="evidence" value="ECO:0007669"/>
    <property type="project" value="TreeGrafter"/>
</dbReference>
<dbReference type="CDD" id="cd01284">
    <property type="entry name" value="Riboflavin_deaminase-reductase"/>
    <property type="match status" value="1"/>
</dbReference>
<dbReference type="SUPFAM" id="SSF53927">
    <property type="entry name" value="Cytidine deaminase-like"/>
    <property type="match status" value="1"/>
</dbReference>
<protein>
    <recommendedName>
        <fullName evidence="1">CMP/dCMP-type deaminase domain-containing protein</fullName>
    </recommendedName>
</protein>
<name>K0RIG9_THAOC</name>
<dbReference type="InterPro" id="IPR035920">
    <property type="entry name" value="YhbY-like_sf"/>
</dbReference>
<gene>
    <name evidence="2" type="ORF">THAOC_34873</name>
</gene>
<keyword evidence="3" id="KW-1185">Reference proteome</keyword>
<feature type="domain" description="CMP/dCMP-type deaminase" evidence="1">
    <location>
        <begin position="82"/>
        <end position="254"/>
    </location>
</feature>
<organism evidence="2 3">
    <name type="scientific">Thalassiosira oceanica</name>
    <name type="common">Marine diatom</name>
    <dbReference type="NCBI Taxonomy" id="159749"/>
    <lineage>
        <taxon>Eukaryota</taxon>
        <taxon>Sar</taxon>
        <taxon>Stramenopiles</taxon>
        <taxon>Ochrophyta</taxon>
        <taxon>Bacillariophyta</taxon>
        <taxon>Coscinodiscophyceae</taxon>
        <taxon>Thalassiosirophycidae</taxon>
        <taxon>Thalassiosirales</taxon>
        <taxon>Thalassiosiraceae</taxon>
        <taxon>Thalassiosira</taxon>
    </lineage>
</organism>